<gene>
    <name evidence="2" type="ordered locus">DMR_45450</name>
</gene>
<proteinExistence type="predicted"/>
<dbReference type="RefSeq" id="WP_015863151.1">
    <property type="nucleotide sequence ID" value="NC_012796.1"/>
</dbReference>
<dbReference type="AlphaFoldDB" id="C4XRX0"/>
<dbReference type="HOGENOM" id="CLU_2154295_0_0_7"/>
<evidence type="ECO:0000256" key="1">
    <source>
        <dbReference type="SAM" id="MobiDB-lite"/>
    </source>
</evidence>
<sequence length="111" mass="12058">MFVRCSLLVLQQFLRSLSLFACCSFIELSLFLERFFAVPCWAFSGLPDAVSGHGGRSALCHQAGHPGGSGKYGKHPGTMKPQPPVPNNDNQMILRGKTTNTGCSLRVFARS</sequence>
<evidence type="ECO:0000313" key="3">
    <source>
        <dbReference type="Proteomes" id="UP000009071"/>
    </source>
</evidence>
<name>C4XRX0_SOLM1</name>
<dbReference type="EMBL" id="AP010904">
    <property type="protein sequence ID" value="BAH78036.1"/>
    <property type="molecule type" value="Genomic_DNA"/>
</dbReference>
<reference evidence="2 3" key="1">
    <citation type="journal article" date="2009" name="Genome Res.">
        <title>Whole genome sequence of Desulfovibrio magneticus strain RS-1 revealed common gene clusters in magnetotactic bacteria.</title>
        <authorList>
            <person name="Nakazawa H."/>
            <person name="Arakaki A."/>
            <person name="Narita-Yamada S."/>
            <person name="Yashiro I."/>
            <person name="Jinno K."/>
            <person name="Aoki N."/>
            <person name="Tsuruyama A."/>
            <person name="Okamura Y."/>
            <person name="Tanikawa S."/>
            <person name="Fujita N."/>
            <person name="Takeyama H."/>
            <person name="Matsunaga T."/>
        </authorList>
    </citation>
    <scope>NUCLEOTIDE SEQUENCE [LARGE SCALE GENOMIC DNA]</scope>
    <source>
        <strain evidence="3">ATCC 700980 / DSM 13731 / RS-1</strain>
    </source>
</reference>
<organism evidence="2 3">
    <name type="scientific">Solidesulfovibrio magneticus (strain ATCC 700980 / DSM 13731 / RS-1)</name>
    <name type="common">Desulfovibrio magneticus</name>
    <dbReference type="NCBI Taxonomy" id="573370"/>
    <lineage>
        <taxon>Bacteria</taxon>
        <taxon>Pseudomonadati</taxon>
        <taxon>Thermodesulfobacteriota</taxon>
        <taxon>Desulfovibrionia</taxon>
        <taxon>Desulfovibrionales</taxon>
        <taxon>Desulfovibrionaceae</taxon>
        <taxon>Solidesulfovibrio</taxon>
    </lineage>
</organism>
<feature type="region of interest" description="Disordered" evidence="1">
    <location>
        <begin position="65"/>
        <end position="91"/>
    </location>
</feature>
<protein>
    <submittedName>
        <fullName evidence="2">Uncharacterized protein</fullName>
    </submittedName>
</protein>
<dbReference type="Proteomes" id="UP000009071">
    <property type="component" value="Chromosome"/>
</dbReference>
<dbReference type="KEGG" id="dma:DMR_45450"/>
<evidence type="ECO:0000313" key="2">
    <source>
        <dbReference type="EMBL" id="BAH78036.1"/>
    </source>
</evidence>
<accession>C4XRX0</accession>
<keyword evidence="3" id="KW-1185">Reference proteome</keyword>